<dbReference type="PROSITE" id="PS50112">
    <property type="entry name" value="PAS"/>
    <property type="match status" value="1"/>
</dbReference>
<dbReference type="EMBL" id="AP018248">
    <property type="protein sequence ID" value="BAY97433.1"/>
    <property type="molecule type" value="Genomic_DNA"/>
</dbReference>
<dbReference type="KEGG" id="ttq:NIES37_13750"/>
<dbReference type="PRINTS" id="PR00344">
    <property type="entry name" value="BCTRLSENSOR"/>
</dbReference>
<organism evidence="11 12">
    <name type="scientific">Tolypothrix tenuis PCC 7101</name>
    <dbReference type="NCBI Taxonomy" id="231146"/>
    <lineage>
        <taxon>Bacteria</taxon>
        <taxon>Bacillati</taxon>
        <taxon>Cyanobacteriota</taxon>
        <taxon>Cyanophyceae</taxon>
        <taxon>Nostocales</taxon>
        <taxon>Tolypothrichaceae</taxon>
        <taxon>Tolypothrix</taxon>
    </lineage>
</organism>
<evidence type="ECO:0000256" key="4">
    <source>
        <dbReference type="ARBA" id="ARBA00022777"/>
    </source>
</evidence>
<dbReference type="EC" id="2.7.13.3" evidence="2"/>
<dbReference type="SUPFAM" id="SSF52172">
    <property type="entry name" value="CheY-like"/>
    <property type="match status" value="1"/>
</dbReference>
<feature type="domain" description="Response regulatory" evidence="8">
    <location>
        <begin position="14"/>
        <end position="129"/>
    </location>
</feature>
<dbReference type="SMART" id="SM00388">
    <property type="entry name" value="HisKA"/>
    <property type="match status" value="1"/>
</dbReference>
<dbReference type="InterPro" id="IPR000014">
    <property type="entry name" value="PAS"/>
</dbReference>
<dbReference type="PROSITE" id="PS50110">
    <property type="entry name" value="RESPONSE_REGULATORY"/>
    <property type="match status" value="1"/>
</dbReference>
<evidence type="ECO:0000259" key="9">
    <source>
        <dbReference type="PROSITE" id="PS50112"/>
    </source>
</evidence>
<gene>
    <name evidence="11" type="ORF">NIES37_13750</name>
</gene>
<dbReference type="PANTHER" id="PTHR43547:SF2">
    <property type="entry name" value="HYBRID SIGNAL TRANSDUCTION HISTIDINE KINASE C"/>
    <property type="match status" value="1"/>
</dbReference>
<dbReference type="PANTHER" id="PTHR43547">
    <property type="entry name" value="TWO-COMPONENT HISTIDINE KINASE"/>
    <property type="match status" value="1"/>
</dbReference>
<evidence type="ECO:0000259" key="7">
    <source>
        <dbReference type="PROSITE" id="PS50109"/>
    </source>
</evidence>
<dbReference type="InterPro" id="IPR005467">
    <property type="entry name" value="His_kinase_dom"/>
</dbReference>
<evidence type="ECO:0000256" key="2">
    <source>
        <dbReference type="ARBA" id="ARBA00012438"/>
    </source>
</evidence>
<dbReference type="SUPFAM" id="SSF47384">
    <property type="entry name" value="Homodimeric domain of signal transducing histidine kinase"/>
    <property type="match status" value="1"/>
</dbReference>
<evidence type="ECO:0000256" key="1">
    <source>
        <dbReference type="ARBA" id="ARBA00000085"/>
    </source>
</evidence>
<dbReference type="PROSITE" id="PS50113">
    <property type="entry name" value="PAC"/>
    <property type="match status" value="1"/>
</dbReference>
<dbReference type="Gene3D" id="3.30.565.10">
    <property type="entry name" value="Histidine kinase-like ATPase, C-terminal domain"/>
    <property type="match status" value="1"/>
</dbReference>
<dbReference type="Proteomes" id="UP000218785">
    <property type="component" value="Chromosome"/>
</dbReference>
<dbReference type="InterPro" id="IPR011006">
    <property type="entry name" value="CheY-like_superfamily"/>
</dbReference>
<dbReference type="GO" id="GO:0000155">
    <property type="term" value="F:phosphorelay sensor kinase activity"/>
    <property type="evidence" value="ECO:0007669"/>
    <property type="project" value="InterPro"/>
</dbReference>
<evidence type="ECO:0000256" key="5">
    <source>
        <dbReference type="ARBA" id="ARBA00023012"/>
    </source>
</evidence>
<dbReference type="InterPro" id="IPR036097">
    <property type="entry name" value="HisK_dim/P_sf"/>
</dbReference>
<dbReference type="Pfam" id="PF00989">
    <property type="entry name" value="PAS"/>
    <property type="match status" value="1"/>
</dbReference>
<dbReference type="SMART" id="SM00387">
    <property type="entry name" value="HATPase_c"/>
    <property type="match status" value="1"/>
</dbReference>
<evidence type="ECO:0000313" key="11">
    <source>
        <dbReference type="EMBL" id="BAY97433.1"/>
    </source>
</evidence>
<dbReference type="InterPro" id="IPR001789">
    <property type="entry name" value="Sig_transdc_resp-reg_receiver"/>
</dbReference>
<dbReference type="InterPro" id="IPR004358">
    <property type="entry name" value="Sig_transdc_His_kin-like_C"/>
</dbReference>
<comment type="catalytic activity">
    <reaction evidence="1">
        <text>ATP + protein L-histidine = ADP + protein N-phospho-L-histidine.</text>
        <dbReference type="EC" id="2.7.13.3"/>
    </reaction>
</comment>
<dbReference type="SUPFAM" id="SSF55874">
    <property type="entry name" value="ATPase domain of HSP90 chaperone/DNA topoisomerase II/histidine kinase"/>
    <property type="match status" value="1"/>
</dbReference>
<sequence length="558" mass="63125">MSISSAVETANMIQVLVVEDEYILAINLQESLEGLGYTVVDIVDSATEAIAKANELRPNLILMDIRLRGEMDGIQAAEEIWRKLQIPVIYLTGLSDKNTVERATLTSPFGYILKPVSEQELYVAIQTALERYQREQFLSTVLRGMGEGVIVADSQLQVQYLNQVAETLTGWRLEEAKNQMLTEVVQLIEEQTQRPAENPIAIALQTQTTIYLKNRILLVTKNGTKIPVADSATPVRDKSGTITGAVMVFRDDTQRRLNEERSLAAERARQIEIQLTELQRLNQLKEDFLATTSHEMRMPLSNIKMAISQLENVLNQLGILNHEEMSASESVAKYLTILRSQCERELTLIDTLLEMRMIDADVYPLQLTKINLHNFLAQIIESFQELVQAQQQTLEINIAADLPPFFADLNLLTRILTELLNNACKYTPLREKITVNVEYIYSANSYTNEYKQSEIIGSYPEPILQIRISNYGVEINQEELALIFEPFYRINKNKAKQKATVFDPDYQINIRNPLQNSGAGLGLTLVKKLVEHLQGSITATSNHLCTTFTVSLPFIQSQ</sequence>
<dbReference type="CDD" id="cd00075">
    <property type="entry name" value="HATPase"/>
    <property type="match status" value="1"/>
</dbReference>
<dbReference type="SMART" id="SM00091">
    <property type="entry name" value="PAS"/>
    <property type="match status" value="1"/>
</dbReference>
<keyword evidence="4" id="KW-0418">Kinase</keyword>
<dbReference type="AlphaFoldDB" id="A0A1Z4MVI1"/>
<dbReference type="InterPro" id="IPR036890">
    <property type="entry name" value="HATPase_C_sf"/>
</dbReference>
<dbReference type="SMART" id="SM00086">
    <property type="entry name" value="PAC"/>
    <property type="match status" value="1"/>
</dbReference>
<dbReference type="CDD" id="cd00130">
    <property type="entry name" value="PAS"/>
    <property type="match status" value="1"/>
</dbReference>
<name>A0A1Z4MVI1_9CYAN</name>
<evidence type="ECO:0000259" key="10">
    <source>
        <dbReference type="PROSITE" id="PS50113"/>
    </source>
</evidence>
<dbReference type="GO" id="GO:0006355">
    <property type="term" value="P:regulation of DNA-templated transcription"/>
    <property type="evidence" value="ECO:0007669"/>
    <property type="project" value="InterPro"/>
</dbReference>
<dbReference type="InterPro" id="IPR003661">
    <property type="entry name" value="HisK_dim/P_dom"/>
</dbReference>
<evidence type="ECO:0000256" key="3">
    <source>
        <dbReference type="ARBA" id="ARBA00022553"/>
    </source>
</evidence>
<feature type="domain" description="Histidine kinase" evidence="7">
    <location>
        <begin position="291"/>
        <end position="556"/>
    </location>
</feature>
<dbReference type="InterPro" id="IPR003594">
    <property type="entry name" value="HATPase_dom"/>
</dbReference>
<keyword evidence="4" id="KW-0808">Transferase</keyword>
<dbReference type="RefSeq" id="WP_096574493.1">
    <property type="nucleotide sequence ID" value="NZ_CAWNJS010000001.1"/>
</dbReference>
<dbReference type="InterPro" id="IPR035965">
    <property type="entry name" value="PAS-like_dom_sf"/>
</dbReference>
<proteinExistence type="predicted"/>
<keyword evidence="3 6" id="KW-0597">Phosphoprotein</keyword>
<feature type="modified residue" description="4-aspartylphosphate" evidence="6">
    <location>
        <position position="64"/>
    </location>
</feature>
<evidence type="ECO:0000313" key="12">
    <source>
        <dbReference type="Proteomes" id="UP000218785"/>
    </source>
</evidence>
<keyword evidence="5" id="KW-0902">Two-component regulatory system</keyword>
<keyword evidence="12" id="KW-1185">Reference proteome</keyword>
<dbReference type="Pfam" id="PF00512">
    <property type="entry name" value="HisKA"/>
    <property type="match status" value="1"/>
</dbReference>
<dbReference type="SUPFAM" id="SSF55785">
    <property type="entry name" value="PYP-like sensor domain (PAS domain)"/>
    <property type="match status" value="1"/>
</dbReference>
<dbReference type="Pfam" id="PF02518">
    <property type="entry name" value="HATPase_c"/>
    <property type="match status" value="1"/>
</dbReference>
<dbReference type="Pfam" id="PF00072">
    <property type="entry name" value="Response_reg"/>
    <property type="match status" value="1"/>
</dbReference>
<accession>A0A1Z4MVI1</accession>
<dbReference type="CDD" id="cd00082">
    <property type="entry name" value="HisKA"/>
    <property type="match status" value="1"/>
</dbReference>
<dbReference type="CDD" id="cd17534">
    <property type="entry name" value="REC_DC-like"/>
    <property type="match status" value="1"/>
</dbReference>
<dbReference type="InterPro" id="IPR000700">
    <property type="entry name" value="PAS-assoc_C"/>
</dbReference>
<reference evidence="11 12" key="1">
    <citation type="submission" date="2017-06" db="EMBL/GenBank/DDBJ databases">
        <title>Genome sequencing of cyanobaciteial culture collection at National Institute for Environmental Studies (NIES).</title>
        <authorList>
            <person name="Hirose Y."/>
            <person name="Shimura Y."/>
            <person name="Fujisawa T."/>
            <person name="Nakamura Y."/>
            <person name="Kawachi M."/>
        </authorList>
    </citation>
    <scope>NUCLEOTIDE SEQUENCE [LARGE SCALE GENOMIC DNA]</scope>
    <source>
        <strain evidence="11 12">NIES-37</strain>
    </source>
</reference>
<dbReference type="InterPro" id="IPR001610">
    <property type="entry name" value="PAC"/>
</dbReference>
<dbReference type="NCBIfam" id="TIGR00229">
    <property type="entry name" value="sensory_box"/>
    <property type="match status" value="1"/>
</dbReference>
<dbReference type="InterPro" id="IPR013767">
    <property type="entry name" value="PAS_fold"/>
</dbReference>
<evidence type="ECO:0000256" key="6">
    <source>
        <dbReference type="PROSITE-ProRule" id="PRU00169"/>
    </source>
</evidence>
<feature type="domain" description="PAC" evidence="10">
    <location>
        <begin position="212"/>
        <end position="264"/>
    </location>
</feature>
<dbReference type="PROSITE" id="PS50109">
    <property type="entry name" value="HIS_KIN"/>
    <property type="match status" value="1"/>
</dbReference>
<protein>
    <recommendedName>
        <fullName evidence="2">histidine kinase</fullName>
        <ecNumber evidence="2">2.7.13.3</ecNumber>
    </recommendedName>
</protein>
<feature type="domain" description="PAS" evidence="9">
    <location>
        <begin position="134"/>
        <end position="207"/>
    </location>
</feature>
<dbReference type="Gene3D" id="3.40.50.2300">
    <property type="match status" value="1"/>
</dbReference>
<dbReference type="Gene3D" id="3.30.450.20">
    <property type="entry name" value="PAS domain"/>
    <property type="match status" value="1"/>
</dbReference>
<dbReference type="SMART" id="SM00448">
    <property type="entry name" value="REC"/>
    <property type="match status" value="1"/>
</dbReference>
<dbReference type="Gene3D" id="1.10.287.130">
    <property type="match status" value="1"/>
</dbReference>
<evidence type="ECO:0000259" key="8">
    <source>
        <dbReference type="PROSITE" id="PS50110"/>
    </source>
</evidence>